<evidence type="ECO:0000259" key="2">
    <source>
        <dbReference type="Pfam" id="PF01757"/>
    </source>
</evidence>
<dbReference type="Proteomes" id="UP001596457">
    <property type="component" value="Unassembled WGS sequence"/>
</dbReference>
<dbReference type="EMBL" id="JBHTBZ010000009">
    <property type="protein sequence ID" value="MFC7459456.1"/>
    <property type="molecule type" value="Genomic_DNA"/>
</dbReference>
<keyword evidence="3" id="KW-0012">Acyltransferase</keyword>
<protein>
    <submittedName>
        <fullName evidence="3">Acyltransferase family protein</fullName>
        <ecNumber evidence="3">2.3.-.-</ecNumber>
    </submittedName>
</protein>
<name>A0ABW2S7W1_9BURK</name>
<comment type="caution">
    <text evidence="3">The sequence shown here is derived from an EMBL/GenBank/DDBJ whole genome shotgun (WGS) entry which is preliminary data.</text>
</comment>
<dbReference type="PANTHER" id="PTHR23028">
    <property type="entry name" value="ACETYLTRANSFERASE"/>
    <property type="match status" value="1"/>
</dbReference>
<organism evidence="3 4">
    <name type="scientific">Hydrogenophaga defluvii</name>
    <dbReference type="NCBI Taxonomy" id="249410"/>
    <lineage>
        <taxon>Bacteria</taxon>
        <taxon>Pseudomonadati</taxon>
        <taxon>Pseudomonadota</taxon>
        <taxon>Betaproteobacteria</taxon>
        <taxon>Burkholderiales</taxon>
        <taxon>Comamonadaceae</taxon>
        <taxon>Hydrogenophaga</taxon>
    </lineage>
</organism>
<sequence>MKSNNTALAPYYPLFDWLRAVCACVVMLYHDHAFPWGQAGNFAVQVFFALSGWLIGGILLRLSPSDLPRFYFNRAIRIWAPYYLALFLLLAVSVLREPITAKWIEFVIYKILFVYNIFGTPQLAEFVSAMPQGGTLNHLWSVNAEEQFYLVAPIILVIASVWRGRSISMWLILALLAWWFDFYAAIVFGVLAAIVLNQGCLLSRQSAIRIAVVLFLIISILCLAAFPDAYRKTSPIAAIFIVLILAKKGDRTKLGEIVGGMSYPLYLNHWCGVYVLNFLLPDMRGEPIRIAAAAIVNIVFAILLYWYFDRQLLAQRSAWYSERSAVGTTFVAYATVIVGLLYGTCRLQLFGA</sequence>
<feature type="transmembrane region" description="Helical" evidence="1">
    <location>
        <begin position="171"/>
        <end position="195"/>
    </location>
</feature>
<feature type="transmembrane region" description="Helical" evidence="1">
    <location>
        <begin position="12"/>
        <end position="30"/>
    </location>
</feature>
<feature type="transmembrane region" description="Helical" evidence="1">
    <location>
        <begin position="207"/>
        <end position="226"/>
    </location>
</feature>
<dbReference type="InterPro" id="IPR050879">
    <property type="entry name" value="Acyltransferase_3"/>
</dbReference>
<accession>A0ABW2S7W1</accession>
<feature type="transmembrane region" description="Helical" evidence="1">
    <location>
        <begin position="328"/>
        <end position="349"/>
    </location>
</feature>
<dbReference type="EC" id="2.3.-.-" evidence="3"/>
<feature type="transmembrane region" description="Helical" evidence="1">
    <location>
        <begin position="75"/>
        <end position="95"/>
    </location>
</feature>
<keyword evidence="4" id="KW-1185">Reference proteome</keyword>
<proteinExistence type="predicted"/>
<gene>
    <name evidence="3" type="ORF">ACFQU0_03335</name>
</gene>
<dbReference type="RefSeq" id="WP_382198702.1">
    <property type="nucleotide sequence ID" value="NZ_JBHTBZ010000009.1"/>
</dbReference>
<keyword evidence="1" id="KW-1133">Transmembrane helix</keyword>
<feature type="transmembrane region" description="Helical" evidence="1">
    <location>
        <begin position="287"/>
        <end position="308"/>
    </location>
</feature>
<keyword evidence="3" id="KW-0808">Transferase</keyword>
<evidence type="ECO:0000313" key="3">
    <source>
        <dbReference type="EMBL" id="MFC7459456.1"/>
    </source>
</evidence>
<keyword evidence="1" id="KW-0812">Transmembrane</keyword>
<feature type="transmembrane region" description="Helical" evidence="1">
    <location>
        <begin position="147"/>
        <end position="164"/>
    </location>
</feature>
<dbReference type="PANTHER" id="PTHR23028:SF53">
    <property type="entry name" value="ACYL_TRANSF_3 DOMAIN-CONTAINING PROTEIN"/>
    <property type="match status" value="1"/>
</dbReference>
<feature type="transmembrane region" description="Helical" evidence="1">
    <location>
        <begin position="107"/>
        <end position="127"/>
    </location>
</feature>
<dbReference type="GO" id="GO:0016746">
    <property type="term" value="F:acyltransferase activity"/>
    <property type="evidence" value="ECO:0007669"/>
    <property type="project" value="UniProtKB-KW"/>
</dbReference>
<feature type="domain" description="Acyltransferase 3" evidence="2">
    <location>
        <begin position="15"/>
        <end position="306"/>
    </location>
</feature>
<reference evidence="4" key="1">
    <citation type="journal article" date="2019" name="Int. J. Syst. Evol. Microbiol.">
        <title>The Global Catalogue of Microorganisms (GCM) 10K type strain sequencing project: providing services to taxonomists for standard genome sequencing and annotation.</title>
        <authorList>
            <consortium name="The Broad Institute Genomics Platform"/>
            <consortium name="The Broad Institute Genome Sequencing Center for Infectious Disease"/>
            <person name="Wu L."/>
            <person name="Ma J."/>
        </authorList>
    </citation>
    <scope>NUCLEOTIDE SEQUENCE [LARGE SCALE GENOMIC DNA]</scope>
    <source>
        <strain evidence="4">CCUG 53903</strain>
    </source>
</reference>
<evidence type="ECO:0000313" key="4">
    <source>
        <dbReference type="Proteomes" id="UP001596457"/>
    </source>
</evidence>
<keyword evidence="1" id="KW-0472">Membrane</keyword>
<dbReference type="Pfam" id="PF01757">
    <property type="entry name" value="Acyl_transf_3"/>
    <property type="match status" value="1"/>
</dbReference>
<feature type="transmembrane region" description="Helical" evidence="1">
    <location>
        <begin position="261"/>
        <end position="280"/>
    </location>
</feature>
<feature type="transmembrane region" description="Helical" evidence="1">
    <location>
        <begin position="42"/>
        <end position="63"/>
    </location>
</feature>
<dbReference type="InterPro" id="IPR002656">
    <property type="entry name" value="Acyl_transf_3_dom"/>
</dbReference>
<evidence type="ECO:0000256" key="1">
    <source>
        <dbReference type="SAM" id="Phobius"/>
    </source>
</evidence>